<protein>
    <submittedName>
        <fullName evidence="6">Gliding motility-associated-like protein</fullName>
    </submittedName>
</protein>
<dbReference type="PANTHER" id="PTHR46580">
    <property type="entry name" value="SENSOR KINASE-RELATED"/>
    <property type="match status" value="1"/>
</dbReference>
<dbReference type="PROSITE" id="PS50093">
    <property type="entry name" value="PKD"/>
    <property type="match status" value="1"/>
</dbReference>
<dbReference type="OrthoDB" id="1490014at2"/>
<evidence type="ECO:0000313" key="6">
    <source>
        <dbReference type="EMBL" id="REE02126.1"/>
    </source>
</evidence>
<comment type="caution">
    <text evidence="6">The sequence shown here is derived from an EMBL/GenBank/DDBJ whole genome shotgun (WGS) entry which is preliminary data.</text>
</comment>
<evidence type="ECO:0000313" key="7">
    <source>
        <dbReference type="Proteomes" id="UP000256779"/>
    </source>
</evidence>
<dbReference type="SUPFAM" id="SSF69318">
    <property type="entry name" value="Integrin alpha N-terminal domain"/>
    <property type="match status" value="2"/>
</dbReference>
<dbReference type="InterPro" id="IPR013783">
    <property type="entry name" value="Ig-like_fold"/>
</dbReference>
<dbReference type="InterPro" id="IPR013517">
    <property type="entry name" value="FG-GAP"/>
</dbReference>
<dbReference type="Proteomes" id="UP000256779">
    <property type="component" value="Unassembled WGS sequence"/>
</dbReference>
<evidence type="ECO:0000256" key="1">
    <source>
        <dbReference type="ARBA" id="ARBA00022729"/>
    </source>
</evidence>
<dbReference type="Pfam" id="PF13517">
    <property type="entry name" value="FG-GAP_3"/>
    <property type="match status" value="3"/>
</dbReference>
<dbReference type="Gene3D" id="2.60.40.10">
    <property type="entry name" value="Immunoglobulins"/>
    <property type="match status" value="4"/>
</dbReference>
<sequence length="1096" mass="114933">MNNMKYIYSALFLGLFSIALAQKPIVVSLDKYSATVDETIFINGANFPTNVANVSVFFGNGKATVTSAAENQLQVTVTNTATFGPVRVVNTSNGLAGASGQPFMLSYSGDALDASKFVKRSTTTSEQGTYDVCVCDFNDNGKLDAAVANFNNRNISIFNNLTTFGNQASFSKSSLDNVSPTISVECGDLNGDGLPDLVATSFSGSAPQHVKVYQNNGTAGISFTKVLEFRLPNLSASVPRNPRKIKIADMDLDGKSDLIIGSENDNSIFIYQNTTTGGTLSFASSPESITVSGADNAASIEIGDLNNDGLPDIAAVALNIPNSSVFVIRNQSSPGSFNFIQASTINDSNQRTNVSLVDIDGDFKPEIITTNNLKNDVDIFENTTSGIEITFDNSPTTLSVQRPWSVASGDLNGDGKVDLSVATLSADIYVLENTTSNGSIAFTSSTFSATPDNRNIELADIDGDAKPDVITTNNTGETATGSLLVMLNQNCTVSKILPEDLTFCLNEPITLRATNTRNATYSWAITSGNGNITGSGQEVQVTVTSGETATVQVTTAANDGSCSEASSQVFSLTGGTPPPTPSISNSASGTICSGDSFTLTASTATADEYYWVTPSGDQITTTTNTLEFSDVSSADAGNYTVRTFTSGSCTSAESPALTVAIDEPPSVVIASSASTTFCANSTINLIVPDYDGYSYQWHKDGTDLTGETANTFTANASGSYTVTLTSNATSCSKTSGAIALTAVELPVGNIASEDEICVNAEISFDGSGSTSDPNGELTYSWDFGDGNTADTETANHTYTTDGSYTVTLTTGYSNVNSCESTTQKTVEIAALPSNDEIAAALTPDPSTTQKCPEDSLTLSLPTNYLAYEWTVDGDVVSTTNSAKIGTAPKSSSTDVTIDVTTDLGCVVDATVITVSNLANAGFTFSSPDAQIVNDTITLDDRTAEVTLQVSNGTDFTWSPEEVISSTSGEMIDVYPRSQYTTVTVTGTDTEGCTNTSQITIVSPGLIPRKSFSPNGDGIGYECWEILNSESLTGCTIFILDQKGSHVLKAEAPFVDNCVWNGNIDNGTSPVPEGVYYYILKCDDGADSSTGTIMLAR</sequence>
<dbReference type="SMART" id="SM00089">
    <property type="entry name" value="PKD"/>
    <property type="match status" value="3"/>
</dbReference>
<name>A0A3D9L8Y0_MARFU</name>
<evidence type="ECO:0000256" key="3">
    <source>
        <dbReference type="SAM" id="SignalP"/>
    </source>
</evidence>
<feature type="region of interest" description="Disordered" evidence="2">
    <location>
        <begin position="568"/>
        <end position="587"/>
    </location>
</feature>
<dbReference type="InterPro" id="IPR002909">
    <property type="entry name" value="IPT_dom"/>
</dbReference>
<proteinExistence type="predicted"/>
<dbReference type="Pfam" id="PF01833">
    <property type="entry name" value="TIG"/>
    <property type="match status" value="1"/>
</dbReference>
<dbReference type="InterPro" id="IPR007110">
    <property type="entry name" value="Ig-like_dom"/>
</dbReference>
<dbReference type="SUPFAM" id="SSF48726">
    <property type="entry name" value="Immunoglobulin"/>
    <property type="match status" value="1"/>
</dbReference>
<organism evidence="6 7">
    <name type="scientific">Marinoscillum furvescens DSM 4134</name>
    <dbReference type="NCBI Taxonomy" id="1122208"/>
    <lineage>
        <taxon>Bacteria</taxon>
        <taxon>Pseudomonadati</taxon>
        <taxon>Bacteroidota</taxon>
        <taxon>Cytophagia</taxon>
        <taxon>Cytophagales</taxon>
        <taxon>Reichenbachiellaceae</taxon>
        <taxon>Marinoscillum</taxon>
    </lineage>
</organism>
<dbReference type="InterPro" id="IPR000601">
    <property type="entry name" value="PKD_dom"/>
</dbReference>
<dbReference type="PROSITE" id="PS50835">
    <property type="entry name" value="IG_LIKE"/>
    <property type="match status" value="1"/>
</dbReference>
<dbReference type="AlphaFoldDB" id="A0A3D9L8Y0"/>
<reference evidence="6 7" key="1">
    <citation type="submission" date="2018-07" db="EMBL/GenBank/DDBJ databases">
        <title>Genomic Encyclopedia of Type Strains, Phase IV (KMG-IV): sequencing the most valuable type-strain genomes for metagenomic binning, comparative biology and taxonomic classification.</title>
        <authorList>
            <person name="Goeker M."/>
        </authorList>
    </citation>
    <scope>NUCLEOTIDE SEQUENCE [LARGE SCALE GENOMIC DNA]</scope>
    <source>
        <strain evidence="6 7">DSM 4134</strain>
    </source>
</reference>
<dbReference type="Gene3D" id="2.130.10.130">
    <property type="entry name" value="Integrin alpha, N-terminal"/>
    <property type="match status" value="2"/>
</dbReference>
<keyword evidence="1 3" id="KW-0732">Signal</keyword>
<dbReference type="InterPro" id="IPR028994">
    <property type="entry name" value="Integrin_alpha_N"/>
</dbReference>
<feature type="chain" id="PRO_5017667978" evidence="3">
    <location>
        <begin position="22"/>
        <end position="1096"/>
    </location>
</feature>
<feature type="domain" description="Ig-like" evidence="5">
    <location>
        <begin position="655"/>
        <end position="741"/>
    </location>
</feature>
<dbReference type="Pfam" id="PF13585">
    <property type="entry name" value="CHU_C"/>
    <property type="match status" value="1"/>
</dbReference>
<gene>
    <name evidence="6" type="ORF">C7460_102148</name>
</gene>
<evidence type="ECO:0000256" key="2">
    <source>
        <dbReference type="SAM" id="MobiDB-lite"/>
    </source>
</evidence>
<keyword evidence="7" id="KW-1185">Reference proteome</keyword>
<dbReference type="SUPFAM" id="SSF49299">
    <property type="entry name" value="PKD domain"/>
    <property type="match status" value="1"/>
</dbReference>
<dbReference type="InterPro" id="IPR035986">
    <property type="entry name" value="PKD_dom_sf"/>
</dbReference>
<evidence type="ECO:0000259" key="5">
    <source>
        <dbReference type="PROSITE" id="PS50835"/>
    </source>
</evidence>
<dbReference type="EMBL" id="QREG01000002">
    <property type="protein sequence ID" value="REE02126.1"/>
    <property type="molecule type" value="Genomic_DNA"/>
</dbReference>
<dbReference type="Pfam" id="PF18911">
    <property type="entry name" value="PKD_4"/>
    <property type="match status" value="1"/>
</dbReference>
<evidence type="ECO:0000259" key="4">
    <source>
        <dbReference type="PROSITE" id="PS50093"/>
    </source>
</evidence>
<feature type="domain" description="PKD" evidence="4">
    <location>
        <begin position="745"/>
        <end position="809"/>
    </location>
</feature>
<feature type="signal peptide" evidence="3">
    <location>
        <begin position="1"/>
        <end position="21"/>
    </location>
</feature>
<dbReference type="PANTHER" id="PTHR46580:SF4">
    <property type="entry name" value="ATP_GTP-BINDING PROTEIN"/>
    <property type="match status" value="1"/>
</dbReference>
<accession>A0A3D9L8Y0</accession>
<dbReference type="CDD" id="cd00146">
    <property type="entry name" value="PKD"/>
    <property type="match status" value="1"/>
</dbReference>
<dbReference type="InterPro" id="IPR022409">
    <property type="entry name" value="PKD/Chitinase_dom"/>
</dbReference>
<dbReference type="InterPro" id="IPR036179">
    <property type="entry name" value="Ig-like_dom_sf"/>
</dbReference>